<organism evidence="1 2">
    <name type="scientific">Maledivibacter halophilus</name>
    <dbReference type="NCBI Taxonomy" id="36842"/>
    <lineage>
        <taxon>Bacteria</taxon>
        <taxon>Bacillati</taxon>
        <taxon>Bacillota</taxon>
        <taxon>Clostridia</taxon>
        <taxon>Peptostreptococcales</taxon>
        <taxon>Caminicellaceae</taxon>
        <taxon>Maledivibacter</taxon>
    </lineage>
</organism>
<dbReference type="RefSeq" id="WP_079488985.1">
    <property type="nucleotide sequence ID" value="NZ_FUZT01000001.1"/>
</dbReference>
<gene>
    <name evidence="1" type="ORF">SAMN02194393_00426</name>
</gene>
<evidence type="ECO:0000313" key="1">
    <source>
        <dbReference type="EMBL" id="SKC38988.1"/>
    </source>
</evidence>
<sequence length="114" mass="13037">MTTGITEHKKHLHNLLKTVEGTGWILCDAIKYMSENNITPDINLNNDTTSHLAQNISEIFEVVSECEEPEVIDHIADKMLEYSGVNSQKLISYLQKYMGDNPLYKKIVENSKMH</sequence>
<keyword evidence="2" id="KW-1185">Reference proteome</keyword>
<dbReference type="EMBL" id="FUZT01000001">
    <property type="protein sequence ID" value="SKC38988.1"/>
    <property type="molecule type" value="Genomic_DNA"/>
</dbReference>
<dbReference type="AlphaFoldDB" id="A0A1T5IIX4"/>
<evidence type="ECO:0000313" key="2">
    <source>
        <dbReference type="Proteomes" id="UP000190285"/>
    </source>
</evidence>
<accession>A0A1T5IIX4</accession>
<reference evidence="1 2" key="1">
    <citation type="submission" date="2017-02" db="EMBL/GenBank/DDBJ databases">
        <authorList>
            <person name="Peterson S.W."/>
        </authorList>
    </citation>
    <scope>NUCLEOTIDE SEQUENCE [LARGE SCALE GENOMIC DNA]</scope>
    <source>
        <strain evidence="1 2">M1</strain>
    </source>
</reference>
<protein>
    <submittedName>
        <fullName evidence="1">Uncharacterized protein</fullName>
    </submittedName>
</protein>
<dbReference type="OrthoDB" id="1953829at2"/>
<name>A0A1T5IIX4_9FIRM</name>
<dbReference type="Proteomes" id="UP000190285">
    <property type="component" value="Unassembled WGS sequence"/>
</dbReference>
<dbReference type="STRING" id="36842.SAMN02194393_00426"/>
<proteinExistence type="predicted"/>